<dbReference type="Proteomes" id="UP000002495">
    <property type="component" value="Chromosome"/>
</dbReference>
<dbReference type="GO" id="GO:0043952">
    <property type="term" value="P:protein transport by the Sec complex"/>
    <property type="evidence" value="ECO:0007669"/>
    <property type="project" value="UniProtKB-UniRule"/>
</dbReference>
<evidence type="ECO:0000256" key="9">
    <source>
        <dbReference type="ARBA" id="ARBA00023136"/>
    </source>
</evidence>
<dbReference type="NCBIfam" id="TIGR00916">
    <property type="entry name" value="2A0604s01"/>
    <property type="match status" value="1"/>
</dbReference>
<feature type="transmembrane region" description="Helical" evidence="10">
    <location>
        <begin position="450"/>
        <end position="473"/>
    </location>
</feature>
<evidence type="ECO:0000256" key="10">
    <source>
        <dbReference type="HAMAP-Rule" id="MF_01463"/>
    </source>
</evidence>
<keyword evidence="4 10" id="KW-0997">Cell inner membrane</keyword>
<feature type="transmembrane region" description="Helical" evidence="10">
    <location>
        <begin position="423"/>
        <end position="443"/>
    </location>
</feature>
<proteinExistence type="inferred from homology"/>
<feature type="transmembrane region" description="Helical" evidence="10">
    <location>
        <begin position="524"/>
        <end position="543"/>
    </location>
</feature>
<dbReference type="AlphaFoldDB" id="Q7VFM8"/>
<keyword evidence="2 10" id="KW-0813">Transport</keyword>
<dbReference type="eggNOG" id="COG0342">
    <property type="taxonomic scope" value="Bacteria"/>
</dbReference>
<evidence type="ECO:0000256" key="6">
    <source>
        <dbReference type="ARBA" id="ARBA00022927"/>
    </source>
</evidence>
<dbReference type="GO" id="GO:0006605">
    <property type="term" value="P:protein targeting"/>
    <property type="evidence" value="ECO:0007669"/>
    <property type="project" value="UniProtKB-UniRule"/>
</dbReference>
<dbReference type="KEGG" id="hhe:HH_1647"/>
<dbReference type="PANTHER" id="PTHR30081">
    <property type="entry name" value="PROTEIN-EXPORT MEMBRANE PROTEIN SEC"/>
    <property type="match status" value="1"/>
</dbReference>
<dbReference type="Pfam" id="PF21760">
    <property type="entry name" value="SecD_1st"/>
    <property type="match status" value="1"/>
</dbReference>
<dbReference type="Gene3D" id="1.20.1640.10">
    <property type="entry name" value="Multidrug efflux transporter AcrB transmembrane domain"/>
    <property type="match status" value="1"/>
</dbReference>
<comment type="function">
    <text evidence="10">Part of the Sec protein translocase complex. Interacts with the SecYEG preprotein conducting channel. SecDF uses the proton motive force (PMF) to complete protein translocation after the ATP-dependent function of SecA.</text>
</comment>
<evidence type="ECO:0000256" key="11">
    <source>
        <dbReference type="SAM" id="Coils"/>
    </source>
</evidence>
<keyword evidence="11" id="KW-0175">Coiled coil</keyword>
<dbReference type="InterPro" id="IPR048634">
    <property type="entry name" value="SecD_SecF_C"/>
</dbReference>
<evidence type="ECO:0000313" key="16">
    <source>
        <dbReference type="Proteomes" id="UP000002495"/>
    </source>
</evidence>
<accession>Q7VFM8</accession>
<dbReference type="Gene3D" id="3.30.70.3400">
    <property type="match status" value="1"/>
</dbReference>
<sequence>MAKQHTYSVQGSHKGLNYRLWSFIFVALVGIILCLPSFTDINGRKIALGLDLQGGLNLLLGIKTQEAIKARFSSLASQIVFDTKKENILIDNLKVFEDKISFELVDTDEKPMLDKILSQINGLQVNENNGAYSIVFTAEYEEEIQSSALKQAIGTIRNRLDEFGLREPSVTQQGKDNILVQLPGIKTIEEEQRARDLIAKPAHLQMMAVDEERNARVSTMSELEAQKYNDVILPFVHSSEVQALQNTLAHLQEKLNELKEHPQNSMSSQERTNTLFAERIKIEGEIAKIQQELEAKKTKLNQVILLKAVPILDGSMLTDARAAFDQNNQPIVSFSLDSKGAKIFGDFSGANVGKRMAIVLDGKVYSAPVIRERIGGGSGQISGGFSVAEASDLAIALKSGALPAPMEVLEKRSVGPSLGEDSIRASLIALISGFALVVIFMIIYYSLAGVIAVVALFVNIVLIIAVMACFGASLTLPGMAGIVLTVGMAVDANIIINERIREALRAGFGIAKSIEMGYANASRAIFDSNLTTLIAAVLLYAFGTGAIKGFAITMGIGITASILTAIVGTHGIYQAIMQRIIKSGNVNLWFGIKLPLDTTESAKQQDTKLNKG</sequence>
<evidence type="ECO:0000259" key="12">
    <source>
        <dbReference type="Pfam" id="PF02355"/>
    </source>
</evidence>
<keyword evidence="5 10" id="KW-0812">Transmembrane</keyword>
<keyword evidence="9 10" id="KW-0472">Membrane</keyword>
<dbReference type="InterPro" id="IPR001036">
    <property type="entry name" value="Acrflvin-R"/>
</dbReference>
<dbReference type="HAMAP" id="MF_01463_B">
    <property type="entry name" value="SecD_B"/>
    <property type="match status" value="1"/>
</dbReference>
<comment type="subunit">
    <text evidence="10">Forms a complex with SecF. Part of the essential Sec protein translocation apparatus which comprises SecA, SecYEG and auxiliary proteins SecDF. Other proteins may also be involved.</text>
</comment>
<protein>
    <recommendedName>
        <fullName evidence="10">Protein translocase subunit SecD</fullName>
    </recommendedName>
</protein>
<organism evidence="15 16">
    <name type="scientific">Helicobacter hepaticus (strain ATCC 51449 / 3B1)</name>
    <dbReference type="NCBI Taxonomy" id="235279"/>
    <lineage>
        <taxon>Bacteria</taxon>
        <taxon>Pseudomonadati</taxon>
        <taxon>Campylobacterota</taxon>
        <taxon>Epsilonproteobacteria</taxon>
        <taxon>Campylobacterales</taxon>
        <taxon>Helicobacteraceae</taxon>
        <taxon>Helicobacter</taxon>
    </lineage>
</organism>
<feature type="transmembrane region" description="Helical" evidence="10">
    <location>
        <begin position="549"/>
        <end position="573"/>
    </location>
</feature>
<dbReference type="GO" id="GO:0065002">
    <property type="term" value="P:intracellular protein transmembrane transport"/>
    <property type="evidence" value="ECO:0007669"/>
    <property type="project" value="UniProtKB-UniRule"/>
</dbReference>
<feature type="transmembrane region" description="Helical" evidence="10">
    <location>
        <begin position="20"/>
        <end position="38"/>
    </location>
</feature>
<dbReference type="InterPro" id="IPR048631">
    <property type="entry name" value="SecD_1st"/>
</dbReference>
<dbReference type="STRING" id="235279.HH_1647"/>
<dbReference type="SUPFAM" id="SSF82866">
    <property type="entry name" value="Multidrug efflux transporter AcrB transmembrane domain"/>
    <property type="match status" value="1"/>
</dbReference>
<dbReference type="FunFam" id="3.30.1360.200:FF:000002">
    <property type="entry name" value="Preprotein translocase subunit SecD"/>
    <property type="match status" value="1"/>
</dbReference>
<evidence type="ECO:0000256" key="8">
    <source>
        <dbReference type="ARBA" id="ARBA00023010"/>
    </source>
</evidence>
<dbReference type="InterPro" id="IPR022813">
    <property type="entry name" value="SecD/SecF_arch_bac"/>
</dbReference>
<dbReference type="Pfam" id="PF02355">
    <property type="entry name" value="SecD_SecF_C"/>
    <property type="match status" value="1"/>
</dbReference>
<dbReference type="GO" id="GO:0005886">
    <property type="term" value="C:plasma membrane"/>
    <property type="evidence" value="ECO:0007669"/>
    <property type="project" value="UniProtKB-SubCell"/>
</dbReference>
<evidence type="ECO:0000256" key="1">
    <source>
        <dbReference type="ARBA" id="ARBA00004651"/>
    </source>
</evidence>
<evidence type="ECO:0000256" key="3">
    <source>
        <dbReference type="ARBA" id="ARBA00022475"/>
    </source>
</evidence>
<dbReference type="PANTHER" id="PTHR30081:SF1">
    <property type="entry name" value="PROTEIN TRANSLOCASE SUBUNIT SECD"/>
    <property type="match status" value="1"/>
</dbReference>
<keyword evidence="16" id="KW-1185">Reference proteome</keyword>
<feature type="domain" description="Protein translocase subunit SecDF P1" evidence="13">
    <location>
        <begin position="149"/>
        <end position="211"/>
    </location>
</feature>
<feature type="coiled-coil region" evidence="11">
    <location>
        <begin position="241"/>
        <end position="299"/>
    </location>
</feature>
<evidence type="ECO:0000313" key="15">
    <source>
        <dbReference type="EMBL" id="AAP78244.1"/>
    </source>
</evidence>
<comment type="similarity">
    <text evidence="10">Belongs to the SecD/SecF family. SecD subfamily.</text>
</comment>
<comment type="subcellular location">
    <subcellularLocation>
        <location evidence="10">Cell inner membrane</location>
        <topology evidence="10">Multi-pass membrane protein</topology>
    </subcellularLocation>
    <subcellularLocation>
        <location evidence="1">Cell membrane</location>
        <topology evidence="1">Multi-pass membrane protein</topology>
    </subcellularLocation>
</comment>
<dbReference type="Pfam" id="PF22599">
    <property type="entry name" value="SecDF_P1_head"/>
    <property type="match status" value="1"/>
</dbReference>
<dbReference type="InterPro" id="IPR054384">
    <property type="entry name" value="SecDF_P1_head"/>
</dbReference>
<name>Q7VFM8_HELHP</name>
<reference evidence="15 16" key="1">
    <citation type="journal article" date="2003" name="Proc. Natl. Acad. Sci. U.S.A.">
        <title>The complete genome sequence of the carcinogenic bacterium Helicobacter hepaticus.</title>
        <authorList>
            <person name="Suerbaum S."/>
            <person name="Josenhans C."/>
            <person name="Sterzenbach T."/>
            <person name="Drescher B."/>
            <person name="Brandt P."/>
            <person name="Bell M."/>
            <person name="Droege M."/>
            <person name="Fartmann B."/>
            <person name="Fischer H.-P."/>
            <person name="Ge Z."/>
            <person name="Hoerster A."/>
            <person name="Holland R."/>
            <person name="Klein K."/>
            <person name="Koenig J."/>
            <person name="Macko L."/>
            <person name="Mendz G.L."/>
            <person name="Nyakatura G."/>
            <person name="Schauer D.B."/>
            <person name="Shen Z."/>
            <person name="Weber J."/>
            <person name="Frosch M."/>
            <person name="Fox J.G."/>
        </authorList>
    </citation>
    <scope>NUCLEOTIDE SEQUENCE [LARGE SCALE GENOMIC DNA]</scope>
    <source>
        <strain evidence="16">ATCC 51449 / 3B1</strain>
    </source>
</reference>
<evidence type="ECO:0000256" key="4">
    <source>
        <dbReference type="ARBA" id="ARBA00022519"/>
    </source>
</evidence>
<feature type="transmembrane region" description="Helical" evidence="10">
    <location>
        <begin position="479"/>
        <end position="496"/>
    </location>
</feature>
<dbReference type="NCBIfam" id="TIGR01129">
    <property type="entry name" value="secD"/>
    <property type="match status" value="1"/>
</dbReference>
<dbReference type="InterPro" id="IPR005791">
    <property type="entry name" value="SecD"/>
</dbReference>
<dbReference type="OrthoDB" id="9805019at2"/>
<evidence type="ECO:0000256" key="7">
    <source>
        <dbReference type="ARBA" id="ARBA00022989"/>
    </source>
</evidence>
<feature type="domain" description="SecDF P1 head subdomain" evidence="14">
    <location>
        <begin position="300"/>
        <end position="404"/>
    </location>
</feature>
<dbReference type="InterPro" id="IPR055344">
    <property type="entry name" value="SecD_SecF_C_bact"/>
</dbReference>
<dbReference type="HOGENOM" id="CLU_007894_4_3_7"/>
<dbReference type="EMBL" id="AE017125">
    <property type="protein sequence ID" value="AAP78244.1"/>
    <property type="molecule type" value="Genomic_DNA"/>
</dbReference>
<evidence type="ECO:0000256" key="5">
    <source>
        <dbReference type="ARBA" id="ARBA00022692"/>
    </source>
</evidence>
<keyword evidence="6 10" id="KW-0653">Protein transport</keyword>
<dbReference type="GO" id="GO:0015450">
    <property type="term" value="F:protein-transporting ATPase activity"/>
    <property type="evidence" value="ECO:0007669"/>
    <property type="project" value="InterPro"/>
</dbReference>
<keyword evidence="7 10" id="KW-1133">Transmembrane helix</keyword>
<evidence type="ECO:0000259" key="14">
    <source>
        <dbReference type="Pfam" id="PF22599"/>
    </source>
</evidence>
<keyword evidence="8 10" id="KW-0811">Translocation</keyword>
<dbReference type="PRINTS" id="PR00702">
    <property type="entry name" value="ACRIFLAVINRP"/>
</dbReference>
<gene>
    <name evidence="10 15" type="primary">secD</name>
    <name evidence="15" type="ordered locus">HH_1647</name>
</gene>
<dbReference type="RefSeq" id="WP_011116487.1">
    <property type="nucleotide sequence ID" value="NC_004917.1"/>
</dbReference>
<keyword evidence="3 10" id="KW-1003">Cell membrane</keyword>
<dbReference type="Gene3D" id="3.30.1360.200">
    <property type="match status" value="1"/>
</dbReference>
<evidence type="ECO:0000256" key="2">
    <source>
        <dbReference type="ARBA" id="ARBA00022448"/>
    </source>
</evidence>
<feature type="domain" description="Protein export membrane protein SecD/SecF C-terminal" evidence="12">
    <location>
        <begin position="406"/>
        <end position="573"/>
    </location>
</feature>
<dbReference type="FunFam" id="1.20.1640.10:FF:000004">
    <property type="entry name" value="Protein translocase subunit SecD"/>
    <property type="match status" value="1"/>
</dbReference>
<evidence type="ECO:0000259" key="13">
    <source>
        <dbReference type="Pfam" id="PF21760"/>
    </source>
</evidence>